<name>A0A074M700_ERYLO</name>
<dbReference type="EMBL" id="JMIW01000006">
    <property type="protein sequence ID" value="KEO89144.1"/>
    <property type="molecule type" value="Genomic_DNA"/>
</dbReference>
<dbReference type="eggNOG" id="COG1462">
    <property type="taxonomic scope" value="Bacteria"/>
</dbReference>
<gene>
    <name evidence="2" type="ORF">EH31_14005</name>
</gene>
<sequence>MKHFKSGMASIAIIAALCAPTSAMADDDLELVTCEESLGTIAVVDGDTQGWAEFDLGSPRELINSFAIDSGCFTPHSAASGQPADFLMNVIAGSSEEVDQSIEIAKSAAVEGLVRSGAAGQVLGRVPGAGAVVGMFNMFGGKKKRVAAGIKLLSPATGQTIVTGSATVKRSSLDFRGSSPWIARADQVGYRDSRTGKQLVEAFVIAFNEVVAQDAVIASVPAVSVASKNANITTVTVATSMMAMPMADGEAVRGLEPGTTLNTTGRREGLFVEVEDNFGTKGWVSVESLN</sequence>
<dbReference type="OrthoDB" id="7201328at2"/>
<keyword evidence="3" id="KW-1185">Reference proteome</keyword>
<feature type="signal peptide" evidence="1">
    <location>
        <begin position="1"/>
        <end position="25"/>
    </location>
</feature>
<protein>
    <recommendedName>
        <fullName evidence="4">SH3b domain-containing protein</fullName>
    </recommendedName>
</protein>
<dbReference type="AlphaFoldDB" id="A0A074M700"/>
<evidence type="ECO:0008006" key="4">
    <source>
        <dbReference type="Google" id="ProtNLM"/>
    </source>
</evidence>
<evidence type="ECO:0000256" key="1">
    <source>
        <dbReference type="SAM" id="SignalP"/>
    </source>
</evidence>
<dbReference type="RefSeq" id="WP_034961009.1">
    <property type="nucleotide sequence ID" value="NZ_JMIW01000006.1"/>
</dbReference>
<feature type="chain" id="PRO_5001698531" description="SH3b domain-containing protein" evidence="1">
    <location>
        <begin position="26"/>
        <end position="290"/>
    </location>
</feature>
<comment type="caution">
    <text evidence="2">The sequence shown here is derived from an EMBL/GenBank/DDBJ whole genome shotgun (WGS) entry which is preliminary data.</text>
</comment>
<keyword evidence="1" id="KW-0732">Signal</keyword>
<dbReference type="STRING" id="1044.EH31_14005"/>
<evidence type="ECO:0000313" key="3">
    <source>
        <dbReference type="Proteomes" id="UP000027647"/>
    </source>
</evidence>
<proteinExistence type="predicted"/>
<organism evidence="2 3">
    <name type="scientific">Erythrobacter longus</name>
    <dbReference type="NCBI Taxonomy" id="1044"/>
    <lineage>
        <taxon>Bacteria</taxon>
        <taxon>Pseudomonadati</taxon>
        <taxon>Pseudomonadota</taxon>
        <taxon>Alphaproteobacteria</taxon>
        <taxon>Sphingomonadales</taxon>
        <taxon>Erythrobacteraceae</taxon>
        <taxon>Erythrobacter/Porphyrobacter group</taxon>
        <taxon>Erythrobacter</taxon>
    </lineage>
</organism>
<accession>A0A074M700</accession>
<evidence type="ECO:0000313" key="2">
    <source>
        <dbReference type="EMBL" id="KEO89144.1"/>
    </source>
</evidence>
<reference evidence="2 3" key="1">
    <citation type="submission" date="2014-04" db="EMBL/GenBank/DDBJ databases">
        <title>A comprehensive comparison of genomes of Erythrobacter spp. strains.</title>
        <authorList>
            <person name="Zheng Q."/>
        </authorList>
    </citation>
    <scope>NUCLEOTIDE SEQUENCE [LARGE SCALE GENOMIC DNA]</scope>
    <source>
        <strain evidence="2 3">DSM 6997</strain>
    </source>
</reference>
<dbReference type="Proteomes" id="UP000027647">
    <property type="component" value="Unassembled WGS sequence"/>
</dbReference>